<dbReference type="InterPro" id="IPR036047">
    <property type="entry name" value="F-box-like_dom_sf"/>
</dbReference>
<dbReference type="SUPFAM" id="SSF52047">
    <property type="entry name" value="RNI-like"/>
    <property type="match status" value="1"/>
</dbReference>
<name>A0A6A0A222_HAELA</name>
<keyword evidence="4" id="KW-1185">Reference proteome</keyword>
<reference evidence="3 4" key="1">
    <citation type="submission" date="2020-02" db="EMBL/GenBank/DDBJ databases">
        <title>Draft genome sequence of Haematococcus lacustris strain NIES-144.</title>
        <authorList>
            <person name="Morimoto D."/>
            <person name="Nakagawa S."/>
            <person name="Yoshida T."/>
            <person name="Sawayama S."/>
        </authorList>
    </citation>
    <scope>NUCLEOTIDE SEQUENCE [LARGE SCALE GENOMIC DNA]</scope>
    <source>
        <strain evidence="3 4">NIES-144</strain>
    </source>
</reference>
<dbReference type="PROSITE" id="PS50181">
    <property type="entry name" value="FBOX"/>
    <property type="match status" value="1"/>
</dbReference>
<evidence type="ECO:0000259" key="2">
    <source>
        <dbReference type="PROSITE" id="PS50181"/>
    </source>
</evidence>
<sequence>MAHQRLCQRCAAINASWSHNSNDAITAGHIARQYAHHSNVSPSLSLMKMQSLPEELLDAILSQLDARSRLQVFRTSKLLATALLRVVPRIQLIYPTQHDVIGQHLCELAPSLTEALQKRQQPKLHLTLQPASCLTDAIMQRHRAEPAAAASVKKHRVAMMLQAVPLCGAVDSLTIKWLWNLQLPWEPVFSAALAASFPSLTSLTFSYGRLSIGQLATAISHPLLLPKLLHLDIDGITITHKGQLGRSPFIGSRLQTLSLNADVDVEGEPELLSGLLPLPPTLTQLEVKGSYRGSWDWDRTAAAVSSLTQLQQLRLTDENRGLYKTGLGPMALLSALAHLPSLHTLQMSEYVVGQEQLGALLALTQITSLQVQRFSGLTSSWASTPCSWRQLEVNWMDWVTAAYLPLHSLTHPLRLPGVGWWHMPEQGHCGPAD</sequence>
<accession>A0A6A0A222</accession>
<gene>
    <name evidence="3" type="ORF">HaLaN_23372</name>
</gene>
<dbReference type="Gene3D" id="3.80.10.10">
    <property type="entry name" value="Ribonuclease Inhibitor"/>
    <property type="match status" value="1"/>
</dbReference>
<evidence type="ECO:0000256" key="1">
    <source>
        <dbReference type="ARBA" id="ARBA00004430"/>
    </source>
</evidence>
<feature type="domain" description="F-box" evidence="2">
    <location>
        <begin position="46"/>
        <end position="97"/>
    </location>
</feature>
<dbReference type="AlphaFoldDB" id="A0A6A0A222"/>
<comment type="subcellular location">
    <subcellularLocation>
        <location evidence="1">Cytoplasm</location>
        <location evidence="1">Cytoskeleton</location>
        <location evidence="1">Cilium axoneme</location>
    </subcellularLocation>
</comment>
<dbReference type="CDD" id="cd09917">
    <property type="entry name" value="F-box_SF"/>
    <property type="match status" value="1"/>
</dbReference>
<dbReference type="GO" id="GO:0005930">
    <property type="term" value="C:axoneme"/>
    <property type="evidence" value="ECO:0007669"/>
    <property type="project" value="UniProtKB-SubCell"/>
</dbReference>
<dbReference type="SUPFAM" id="SSF81383">
    <property type="entry name" value="F-box domain"/>
    <property type="match status" value="1"/>
</dbReference>
<organism evidence="3 4">
    <name type="scientific">Haematococcus lacustris</name>
    <name type="common">Green alga</name>
    <name type="synonym">Haematococcus pluvialis</name>
    <dbReference type="NCBI Taxonomy" id="44745"/>
    <lineage>
        <taxon>Eukaryota</taxon>
        <taxon>Viridiplantae</taxon>
        <taxon>Chlorophyta</taxon>
        <taxon>core chlorophytes</taxon>
        <taxon>Chlorophyceae</taxon>
        <taxon>CS clade</taxon>
        <taxon>Chlamydomonadales</taxon>
        <taxon>Haematococcaceae</taxon>
        <taxon>Haematococcus</taxon>
    </lineage>
</organism>
<dbReference type="Proteomes" id="UP000485058">
    <property type="component" value="Unassembled WGS sequence"/>
</dbReference>
<dbReference type="InterPro" id="IPR001810">
    <property type="entry name" value="F-box_dom"/>
</dbReference>
<proteinExistence type="predicted"/>
<comment type="caution">
    <text evidence="3">The sequence shown here is derived from an EMBL/GenBank/DDBJ whole genome shotgun (WGS) entry which is preliminary data.</text>
</comment>
<evidence type="ECO:0000313" key="3">
    <source>
        <dbReference type="EMBL" id="GFH25418.1"/>
    </source>
</evidence>
<dbReference type="EMBL" id="BLLF01002809">
    <property type="protein sequence ID" value="GFH25418.1"/>
    <property type="molecule type" value="Genomic_DNA"/>
</dbReference>
<dbReference type="InterPro" id="IPR032675">
    <property type="entry name" value="LRR_dom_sf"/>
</dbReference>
<protein>
    <recommendedName>
        <fullName evidence="2">F-box domain-containing protein</fullName>
    </recommendedName>
</protein>
<evidence type="ECO:0000313" key="4">
    <source>
        <dbReference type="Proteomes" id="UP000485058"/>
    </source>
</evidence>